<keyword evidence="5" id="KW-0479">Metal-binding</keyword>
<dbReference type="PROSITE" id="PS51044">
    <property type="entry name" value="ZF_SP_RING"/>
    <property type="match status" value="1"/>
</dbReference>
<keyword evidence="4" id="KW-0808">Transferase</keyword>
<feature type="region of interest" description="Disordered" evidence="11">
    <location>
        <begin position="940"/>
        <end position="974"/>
    </location>
</feature>
<dbReference type="KEGG" id="pvx:PVX_114995"/>
<dbReference type="GO" id="GO:0008270">
    <property type="term" value="F:zinc ion binding"/>
    <property type="evidence" value="ECO:0007669"/>
    <property type="project" value="UniProtKB-KW"/>
</dbReference>
<feature type="domain" description="SP-RING-type" evidence="13">
    <location>
        <begin position="397"/>
        <end position="484"/>
    </location>
</feature>
<evidence type="ECO:0000256" key="3">
    <source>
        <dbReference type="ARBA" id="ARBA00005383"/>
    </source>
</evidence>
<dbReference type="UniPathway" id="UPA00886"/>
<dbReference type="FunCoup" id="A5K2L3">
    <property type="interactions" value="315"/>
</dbReference>
<dbReference type="InterPro" id="IPR003034">
    <property type="entry name" value="SAP_dom"/>
</dbReference>
<evidence type="ECO:0000256" key="5">
    <source>
        <dbReference type="ARBA" id="ARBA00022723"/>
    </source>
</evidence>
<comment type="subcellular location">
    <subcellularLocation>
        <location evidence="1">Nucleus</location>
    </subcellularLocation>
</comment>
<evidence type="ECO:0000256" key="4">
    <source>
        <dbReference type="ARBA" id="ARBA00022679"/>
    </source>
</evidence>
<feature type="region of interest" description="Disordered" evidence="11">
    <location>
        <begin position="88"/>
        <end position="117"/>
    </location>
</feature>
<dbReference type="PANTHER" id="PTHR10782:SF4">
    <property type="entry name" value="TONALLI, ISOFORM E"/>
    <property type="match status" value="1"/>
</dbReference>
<evidence type="ECO:0000256" key="2">
    <source>
        <dbReference type="ARBA" id="ARBA00004718"/>
    </source>
</evidence>
<dbReference type="PANTHER" id="PTHR10782">
    <property type="entry name" value="ZINC FINGER MIZ DOMAIN-CONTAINING PROTEIN"/>
    <property type="match status" value="1"/>
</dbReference>
<dbReference type="OMA" id="RGIKCSH"/>
<dbReference type="InParanoid" id="A5K2L3"/>
<dbReference type="RefSeq" id="XP_001616390.1">
    <property type="nucleotide sequence ID" value="XM_001616340.1"/>
</dbReference>
<feature type="compositionally biased region" description="Basic and acidic residues" evidence="11">
    <location>
        <begin position="1027"/>
        <end position="1048"/>
    </location>
</feature>
<dbReference type="PhylomeDB" id="A5K2L3"/>
<reference evidence="14 15" key="1">
    <citation type="journal article" date="2008" name="Nature">
        <title>Comparative genomics of the neglected human malaria parasite Plasmodium vivax.</title>
        <authorList>
            <person name="Carlton J.M."/>
            <person name="Adams J.H."/>
            <person name="Silva J.C."/>
            <person name="Bidwell S.L."/>
            <person name="Lorenzi H."/>
            <person name="Caler E."/>
            <person name="Crabtree J."/>
            <person name="Angiuoli S.V."/>
            <person name="Merino E.F."/>
            <person name="Amedeo P."/>
            <person name="Cheng Q."/>
            <person name="Coulson R.M."/>
            <person name="Crabb B.S."/>
            <person name="Del Portillo H.A."/>
            <person name="Essien K."/>
            <person name="Feldblyum T.V."/>
            <person name="Fernandez-Becerra C."/>
            <person name="Gilson P.R."/>
            <person name="Gueye A.H."/>
            <person name="Guo X."/>
            <person name="Kang'a S."/>
            <person name="Kooij T.W."/>
            <person name="Korsinczky M."/>
            <person name="Meyer E.V."/>
            <person name="Nene V."/>
            <person name="Paulsen I."/>
            <person name="White O."/>
            <person name="Ralph S.A."/>
            <person name="Ren Q."/>
            <person name="Sargeant T.J."/>
            <person name="Salzberg S.L."/>
            <person name="Stoeckert C.J."/>
            <person name="Sullivan S.A."/>
            <person name="Yamamoto M.M."/>
            <person name="Hoffman S.L."/>
            <person name="Wortman J.R."/>
            <person name="Gardner M.J."/>
            <person name="Galinski M.R."/>
            <person name="Barnwell J.W."/>
            <person name="Fraser-Liggett C.M."/>
        </authorList>
    </citation>
    <scope>NUCLEOTIDE SEQUENCE [LARGE SCALE GENOMIC DNA]</scope>
    <source>
        <strain evidence="14 15">Salvador I</strain>
    </source>
</reference>
<dbReference type="InterPro" id="IPR001965">
    <property type="entry name" value="Znf_PHD"/>
</dbReference>
<dbReference type="Gene3D" id="3.30.40.10">
    <property type="entry name" value="Zinc/RING finger domain, C3HC4 (zinc finger)"/>
    <property type="match status" value="1"/>
</dbReference>
<evidence type="ECO:0000259" key="13">
    <source>
        <dbReference type="PROSITE" id="PS51044"/>
    </source>
</evidence>
<evidence type="ECO:0000256" key="6">
    <source>
        <dbReference type="ARBA" id="ARBA00022771"/>
    </source>
</evidence>
<keyword evidence="9" id="KW-0539">Nucleus</keyword>
<proteinExistence type="inferred from homology"/>
<keyword evidence="6 10" id="KW-0863">Zinc-finger</keyword>
<dbReference type="EMBL" id="AAKM01000003">
    <property type="protein sequence ID" value="EDL46663.1"/>
    <property type="molecule type" value="Genomic_DNA"/>
</dbReference>
<evidence type="ECO:0000256" key="8">
    <source>
        <dbReference type="ARBA" id="ARBA00022833"/>
    </source>
</evidence>
<dbReference type="InterPro" id="IPR004181">
    <property type="entry name" value="Znf_MIZ"/>
</dbReference>
<feature type="compositionally biased region" description="Basic and acidic residues" evidence="11">
    <location>
        <begin position="831"/>
        <end position="848"/>
    </location>
</feature>
<accession>A5K2L3</accession>
<evidence type="ECO:0008006" key="16">
    <source>
        <dbReference type="Google" id="ProtNLM"/>
    </source>
</evidence>
<dbReference type="InterPro" id="IPR013083">
    <property type="entry name" value="Znf_RING/FYVE/PHD"/>
</dbReference>
<evidence type="ECO:0000313" key="15">
    <source>
        <dbReference type="Proteomes" id="UP000008333"/>
    </source>
</evidence>
<dbReference type="Proteomes" id="UP000008333">
    <property type="component" value="Unassembled WGS sequence"/>
</dbReference>
<feature type="compositionally biased region" description="Basic and acidic residues" evidence="11">
    <location>
        <begin position="788"/>
        <end position="797"/>
    </location>
</feature>
<evidence type="ECO:0000256" key="7">
    <source>
        <dbReference type="ARBA" id="ARBA00022786"/>
    </source>
</evidence>
<feature type="domain" description="SAP" evidence="12">
    <location>
        <begin position="14"/>
        <end position="48"/>
    </location>
</feature>
<dbReference type="InterPro" id="IPR036361">
    <property type="entry name" value="SAP_dom_sf"/>
</dbReference>
<evidence type="ECO:0000256" key="1">
    <source>
        <dbReference type="ARBA" id="ARBA00004123"/>
    </source>
</evidence>
<feature type="compositionally biased region" description="Basic residues" evidence="11">
    <location>
        <begin position="1049"/>
        <end position="1060"/>
    </location>
</feature>
<dbReference type="GO" id="GO:0061665">
    <property type="term" value="F:SUMO ligase activity"/>
    <property type="evidence" value="ECO:0007669"/>
    <property type="project" value="TreeGrafter"/>
</dbReference>
<dbReference type="GeneID" id="5475689"/>
<keyword evidence="15" id="KW-1185">Reference proteome</keyword>
<comment type="caution">
    <text evidence="14">The sequence shown here is derived from an EMBL/GenBank/DDBJ whole genome shotgun (WGS) entry which is preliminary data.</text>
</comment>
<dbReference type="SMART" id="SM00249">
    <property type="entry name" value="PHD"/>
    <property type="match status" value="1"/>
</dbReference>
<organism evidence="14 15">
    <name type="scientific">Plasmodium vivax (strain Salvador I)</name>
    <dbReference type="NCBI Taxonomy" id="126793"/>
    <lineage>
        <taxon>Eukaryota</taxon>
        <taxon>Sar</taxon>
        <taxon>Alveolata</taxon>
        <taxon>Apicomplexa</taxon>
        <taxon>Aconoidasida</taxon>
        <taxon>Haemosporida</taxon>
        <taxon>Plasmodiidae</taxon>
        <taxon>Plasmodium</taxon>
        <taxon>Plasmodium (Plasmodium)</taxon>
    </lineage>
</organism>
<name>A5K2L3_PLAVS</name>
<dbReference type="STRING" id="126793.A5K2L3"/>
<feature type="region of interest" description="Disordered" evidence="11">
    <location>
        <begin position="995"/>
        <end position="1014"/>
    </location>
</feature>
<dbReference type="GO" id="GO:0005634">
    <property type="term" value="C:nucleus"/>
    <property type="evidence" value="ECO:0007669"/>
    <property type="project" value="UniProtKB-SubCell"/>
</dbReference>
<dbReference type="GO" id="GO:0000785">
    <property type="term" value="C:chromatin"/>
    <property type="evidence" value="ECO:0007669"/>
    <property type="project" value="TreeGrafter"/>
</dbReference>
<comment type="pathway">
    <text evidence="2">Protein modification; protein sumoylation.</text>
</comment>
<protein>
    <recommendedName>
        <fullName evidence="16">E3 SUMO-protein ligase PIAS</fullName>
    </recommendedName>
</protein>
<evidence type="ECO:0000256" key="10">
    <source>
        <dbReference type="PROSITE-ProRule" id="PRU00452"/>
    </source>
</evidence>
<dbReference type="SUPFAM" id="SSF68906">
    <property type="entry name" value="SAP domain"/>
    <property type="match status" value="1"/>
</dbReference>
<feature type="compositionally biased region" description="Basic residues" evidence="11">
    <location>
        <begin position="957"/>
        <end position="968"/>
    </location>
</feature>
<dbReference type="VEuPathDB" id="PlasmoDB:PVX_114995"/>
<dbReference type="GO" id="GO:0016925">
    <property type="term" value="P:protein sumoylation"/>
    <property type="evidence" value="ECO:0007669"/>
    <property type="project" value="UniProtKB-UniPathway"/>
</dbReference>
<dbReference type="AlphaFoldDB" id="A5K2L3"/>
<feature type="compositionally biased region" description="Polar residues" evidence="11">
    <location>
        <begin position="940"/>
        <end position="955"/>
    </location>
</feature>
<dbReference type="PROSITE" id="PS50800">
    <property type="entry name" value="SAP"/>
    <property type="match status" value="1"/>
</dbReference>
<feature type="region of interest" description="Disordered" evidence="11">
    <location>
        <begin position="776"/>
        <end position="864"/>
    </location>
</feature>
<dbReference type="CDD" id="cd16650">
    <property type="entry name" value="SP-RING_PIAS-like"/>
    <property type="match status" value="1"/>
</dbReference>
<evidence type="ECO:0000313" key="14">
    <source>
        <dbReference type="EMBL" id="EDL46663.1"/>
    </source>
</evidence>
<keyword evidence="8" id="KW-0862">Zinc</keyword>
<dbReference type="Pfam" id="PF02891">
    <property type="entry name" value="zf-MIZ"/>
    <property type="match status" value="1"/>
</dbReference>
<comment type="similarity">
    <text evidence="3">Belongs to the PIAS family.</text>
</comment>
<gene>
    <name evidence="14" type="ORF">PVX_114995</name>
</gene>
<evidence type="ECO:0000256" key="11">
    <source>
        <dbReference type="SAM" id="MobiDB-lite"/>
    </source>
</evidence>
<evidence type="ECO:0000259" key="12">
    <source>
        <dbReference type="PROSITE" id="PS50800"/>
    </source>
</evidence>
<keyword evidence="7" id="KW-0833">Ubl conjugation pathway</keyword>
<sequence length="1060" mass="120500">MSYNVYKTNMADCLNKLRVYDLNQLCRKFLLPQHGKKVAIVERILEYITDVEREEQIYEFILAIKPSIFELINGKRINNAFNNSNVNNVQSSAHSSAHSSTHNSTHNSTHSNNSGSNKYLSSSNNFFLASNNGNGTFFCNNNDNLNFANNEILAAKKGGTSPVVRKGKAVKIYQEDSDFSSCVCGGMSKNISSKNGIVKCIECNKLQHVSCYVQNPGTNKDMENYKILCVVCRLKDMDPFYPMKKVLWLKSLTVNSEKLVINACDIKSWKNENKEVIIFCIHLDKKNLSTNISIKQEWPKTFVLKVNGNIIEKIFEPSWEHKRRDSPLKITHTLKTGHNNIDISMTNYETPKLFVVAFLLCKIETEQNIIQQVISKSELNFKDSKERIITILCTKHDDDEVMCMEINRRISLNCPFALDRIEIPCRGIKCCHIQCFDLKSFIDVTKKTKAFNNRWKCPICSLFLRPKDLIVDMFITYILTQVPKDIKEVELSKSGEIIFNQSTVEGKVVKQIDDMDTSAQQKSRVEIKTETSMDNIKEYQPVKDNNTFSKNEIIIVDSDPEDNDAGAAPQNVNLQKNRNFVQGQQEVICISDSDEEENFNLAPHNRDQKMKEKNTFLIEMKNFENSKCVNDFFLRNMKSLEKRNIVPNSHMLFNDMVLDVLNDINKIHVNENLSSCNVQNFDAMQKERIAELNRSFHEIASDPLLTYYNKPSLLSKDLYFLNTSLDALGMKPIRDISTFADSMYHVDRVDQVDHPNHVDRADDAEKSDLHMLELAKKGLSTDPCEEEVNNHVGDDGGGRSNAQDVGEKGVQTGAKEDTTNGEDGEDAPPQGKHDSSTPIGVEHKRPRDNSSVNETDPVVGENKTPPVLNEIGCVDQSKGNFCLKFEDNKPLFDGNKLAANEIAALGSQLSSQFNNQLNSQLNCQLNCQLDSQLRILLQEQNSPSSHNTQVTPDAQSRSKKKTKRKKRSNTSENLRKYDSMCSNFNLSLTNYKNKRERAKQLKDSSKGKNASSHKYCSFSSIHAINKTDRCVNGGRDSKKINKKNDNFKEKKKQRKKKGKK</sequence>
<evidence type="ECO:0000256" key="9">
    <source>
        <dbReference type="ARBA" id="ARBA00023242"/>
    </source>
</evidence>
<feature type="region of interest" description="Disordered" evidence="11">
    <location>
        <begin position="1027"/>
        <end position="1060"/>
    </location>
</feature>